<feature type="chain" id="PRO_5037749760" evidence="1">
    <location>
        <begin position="21"/>
        <end position="201"/>
    </location>
</feature>
<sequence>MIRTVFIRLCYVGFISSCLAVIYACGSSDQADYVPKPKGYPRIDIPTAEYVPVEPGHPYQFEVNKIARVLPDTFKRAEPHWIFVYYPTLKATVQLTYKPVQSLDNLRGMLADAYKLTAKHNVKAYSINQQRVQLRNGLSASLITLVGDVPTQFQFVTTDTTRHFLRGALYFDTATANDSLAPVINYVKADMMRMLNTLKWK</sequence>
<feature type="signal peptide" evidence="1">
    <location>
        <begin position="1"/>
        <end position="20"/>
    </location>
</feature>
<dbReference type="InterPro" id="IPR019850">
    <property type="entry name" value="GldD-like"/>
</dbReference>
<keyword evidence="1" id="KW-0732">Signal</keyword>
<keyword evidence="3" id="KW-1185">Reference proteome</keyword>
<dbReference type="Pfam" id="PF25593">
    <property type="entry name" value="GldD_lipo"/>
    <property type="match status" value="1"/>
</dbReference>
<proteinExistence type="predicted"/>
<comment type="caution">
    <text evidence="2">The sequence shown here is derived from an EMBL/GenBank/DDBJ whole genome shotgun (WGS) entry which is preliminary data.</text>
</comment>
<evidence type="ECO:0000313" key="2">
    <source>
        <dbReference type="EMBL" id="MBO0937757.1"/>
    </source>
</evidence>
<organism evidence="2 3">
    <name type="scientific">Fibrella rubiginis</name>
    <dbReference type="NCBI Taxonomy" id="2817060"/>
    <lineage>
        <taxon>Bacteria</taxon>
        <taxon>Pseudomonadati</taxon>
        <taxon>Bacteroidota</taxon>
        <taxon>Cytophagia</taxon>
        <taxon>Cytophagales</taxon>
        <taxon>Spirosomataceae</taxon>
        <taxon>Fibrella</taxon>
    </lineage>
</organism>
<dbReference type="RefSeq" id="WP_207365305.1">
    <property type="nucleotide sequence ID" value="NZ_JAFMYV010000007.1"/>
</dbReference>
<reference evidence="2" key="1">
    <citation type="submission" date="2021-03" db="EMBL/GenBank/DDBJ databases">
        <title>Fibrella sp. HMF5335 genome sequencing and assembly.</title>
        <authorList>
            <person name="Kang H."/>
            <person name="Kim H."/>
            <person name="Bae S."/>
            <person name="Joh K."/>
        </authorList>
    </citation>
    <scope>NUCLEOTIDE SEQUENCE</scope>
    <source>
        <strain evidence="2">HMF5335</strain>
    </source>
</reference>
<dbReference type="AlphaFoldDB" id="A0A939GJT0"/>
<gene>
    <name evidence="2" type="primary">gldD</name>
    <name evidence="2" type="ORF">J2I47_14455</name>
</gene>
<dbReference type="NCBIfam" id="TIGR03512">
    <property type="entry name" value="GldD_lipo"/>
    <property type="match status" value="1"/>
</dbReference>
<dbReference type="PROSITE" id="PS51257">
    <property type="entry name" value="PROKAR_LIPOPROTEIN"/>
    <property type="match status" value="1"/>
</dbReference>
<keyword evidence="2" id="KW-0449">Lipoprotein</keyword>
<name>A0A939GJT0_9BACT</name>
<accession>A0A939GJT0</accession>
<protein>
    <submittedName>
        <fullName evidence="2">Gliding motility lipoprotein GldD</fullName>
    </submittedName>
</protein>
<evidence type="ECO:0000313" key="3">
    <source>
        <dbReference type="Proteomes" id="UP000664034"/>
    </source>
</evidence>
<dbReference type="Proteomes" id="UP000664034">
    <property type="component" value="Unassembled WGS sequence"/>
</dbReference>
<evidence type="ECO:0000256" key="1">
    <source>
        <dbReference type="SAM" id="SignalP"/>
    </source>
</evidence>
<dbReference type="EMBL" id="JAFMYV010000007">
    <property type="protein sequence ID" value="MBO0937757.1"/>
    <property type="molecule type" value="Genomic_DNA"/>
</dbReference>